<dbReference type="Gene3D" id="3.50.50.60">
    <property type="entry name" value="FAD/NAD(P)-binding domain"/>
    <property type="match status" value="1"/>
</dbReference>
<dbReference type="Gene3D" id="3.30.410.40">
    <property type="match status" value="1"/>
</dbReference>
<keyword evidence="2 5" id="KW-0732">Signal</keyword>
<dbReference type="PIRSF" id="PIRSF000137">
    <property type="entry name" value="Alcohol_oxidase"/>
    <property type="match status" value="1"/>
</dbReference>
<dbReference type="PROSITE" id="PS00624">
    <property type="entry name" value="GMC_OXRED_2"/>
    <property type="match status" value="1"/>
</dbReference>
<reference evidence="7" key="1">
    <citation type="submission" date="2022-08" db="EMBL/GenBank/DDBJ databases">
        <authorList>
            <person name="Marques A."/>
        </authorList>
    </citation>
    <scope>NUCLEOTIDE SEQUENCE</scope>
    <source>
        <strain evidence="7">RhyPub2mFocal</strain>
        <tissue evidence="7">Leaves</tissue>
    </source>
</reference>
<evidence type="ECO:0000256" key="1">
    <source>
        <dbReference type="ARBA" id="ARBA00010790"/>
    </source>
</evidence>
<comment type="similarity">
    <text evidence="1">Belongs to the GMC oxidoreductase family.</text>
</comment>
<evidence type="ECO:0000313" key="7">
    <source>
        <dbReference type="EMBL" id="KAJ4799025.1"/>
    </source>
</evidence>
<feature type="binding site" evidence="3">
    <location>
        <position position="238"/>
    </location>
    <ligand>
        <name>FAD</name>
        <dbReference type="ChEBI" id="CHEBI:57692"/>
    </ligand>
</feature>
<dbReference type="InterPro" id="IPR007867">
    <property type="entry name" value="GMC_OxRtase_C"/>
</dbReference>
<feature type="binding site" evidence="3">
    <location>
        <position position="123"/>
    </location>
    <ligand>
        <name>FAD</name>
        <dbReference type="ChEBI" id="CHEBI:57692"/>
    </ligand>
</feature>
<dbReference type="InterPro" id="IPR012132">
    <property type="entry name" value="GMC_OxRdtase"/>
</dbReference>
<dbReference type="InterPro" id="IPR036188">
    <property type="entry name" value="FAD/NAD-bd_sf"/>
</dbReference>
<feature type="chain" id="PRO_5043967322" evidence="5">
    <location>
        <begin position="28"/>
        <end position="583"/>
    </location>
</feature>
<keyword evidence="3" id="KW-0285">Flavoprotein</keyword>
<evidence type="ECO:0000256" key="3">
    <source>
        <dbReference type="PIRSR" id="PIRSR000137-2"/>
    </source>
</evidence>
<comment type="cofactor">
    <cofactor evidence="3">
        <name>FAD</name>
        <dbReference type="ChEBI" id="CHEBI:57692"/>
    </cofactor>
</comment>
<evidence type="ECO:0000256" key="4">
    <source>
        <dbReference type="PIRSR" id="PIRSR000137-3"/>
    </source>
</evidence>
<protein>
    <submittedName>
        <fullName evidence="7">Glucose-methanol-choline (GMC) oxidoreductase family protein</fullName>
    </submittedName>
</protein>
<dbReference type="PANTHER" id="PTHR45968:SF2">
    <property type="entry name" value="(R)-MANDELONITRILE LYASE-LIKE"/>
    <property type="match status" value="1"/>
</dbReference>
<sequence length="583" mass="63128">MQEMAKNLPLLLLLLSHGLFFLHVATATPRSYHRFTQDATQFPAISEYDYIIVGGGAAGCPLAATLSGGGSRVLLLERGGAPDEYPSLATASGFLPTISTTSQDSPAQPFSSEEGVANIRARVLGGGSAINAGFYSRAHPEFFTDVPFNWDLHQVNKSYEWIERALVHRPDVRGWQAALRDGLIEAGVSPYNGFTVEHMTGTKIGGSIFDAAGRRHSAADLLAYARHDRIRVATRATVDRIFLHQVQTNFSSVLPATAEATGVVFLDRLGRRHHAMTRRGGEVILCAGALGSPQLLLLSGVGPRAYLATWGIPVAVDNPDVGEYLYDNPRNGISILPPGPVDHSLIQVVGIPDGGDAFLEAASYVVPFVSPVESILFHRTAAPLYINVATIMEKVAGPASFGSLRLASLDPHDTPFVRFNYFTDPSNLDLNRCVSGLRRVGDVLQSRSMAIFRPAIGTWLPGGSDVMRGEFHYVGSPLPANRSDDDVMRGFCRRNVATLWHYHGGCVAGKVVDREFRVIGTRGLRVVDGSVLTVSPGTNPQATVMMMGRYVGQRILAGRRYMRNRRRHTPPAVAPPPPPPPDL</sequence>
<feature type="signal peptide" evidence="5">
    <location>
        <begin position="1"/>
        <end position="27"/>
    </location>
</feature>
<evidence type="ECO:0000259" key="6">
    <source>
        <dbReference type="PROSITE" id="PS00624"/>
    </source>
</evidence>
<feature type="binding site" evidence="3">
    <location>
        <position position="529"/>
    </location>
    <ligand>
        <name>FAD</name>
        <dbReference type="ChEBI" id="CHEBI:57692"/>
    </ligand>
</feature>
<dbReference type="SUPFAM" id="SSF54373">
    <property type="entry name" value="FAD-linked reductases, C-terminal domain"/>
    <property type="match status" value="1"/>
</dbReference>
<dbReference type="AlphaFoldDB" id="A0AAV8FZY7"/>
<keyword evidence="8" id="KW-1185">Reference proteome</keyword>
<feature type="binding site" evidence="3">
    <location>
        <begin position="540"/>
        <end position="541"/>
    </location>
    <ligand>
        <name>FAD</name>
        <dbReference type="ChEBI" id="CHEBI:57692"/>
    </ligand>
</feature>
<dbReference type="Proteomes" id="UP001140206">
    <property type="component" value="Chromosome 2"/>
</dbReference>
<dbReference type="SUPFAM" id="SSF51905">
    <property type="entry name" value="FAD/NAD(P)-binding domain"/>
    <property type="match status" value="1"/>
</dbReference>
<dbReference type="EMBL" id="JAMFTS010000002">
    <property type="protein sequence ID" value="KAJ4799025.1"/>
    <property type="molecule type" value="Genomic_DNA"/>
</dbReference>
<proteinExistence type="inferred from homology"/>
<organism evidence="7 8">
    <name type="scientific">Rhynchospora pubera</name>
    <dbReference type="NCBI Taxonomy" id="906938"/>
    <lineage>
        <taxon>Eukaryota</taxon>
        <taxon>Viridiplantae</taxon>
        <taxon>Streptophyta</taxon>
        <taxon>Embryophyta</taxon>
        <taxon>Tracheophyta</taxon>
        <taxon>Spermatophyta</taxon>
        <taxon>Magnoliopsida</taxon>
        <taxon>Liliopsida</taxon>
        <taxon>Poales</taxon>
        <taxon>Cyperaceae</taxon>
        <taxon>Cyperoideae</taxon>
        <taxon>Rhynchosporeae</taxon>
        <taxon>Rhynchospora</taxon>
    </lineage>
</organism>
<dbReference type="InterPro" id="IPR000172">
    <property type="entry name" value="GMC_OxRdtase_N"/>
</dbReference>
<name>A0AAV8FZY7_9POAL</name>
<accession>A0AAV8FZY7</accession>
<dbReference type="GO" id="GO:0016614">
    <property type="term" value="F:oxidoreductase activity, acting on CH-OH group of donors"/>
    <property type="evidence" value="ECO:0007669"/>
    <property type="project" value="InterPro"/>
</dbReference>
<dbReference type="InterPro" id="IPR051871">
    <property type="entry name" value="GMC_Oxidoreductase-Related"/>
</dbReference>
<keyword evidence="3" id="KW-0274">FAD</keyword>
<dbReference type="GO" id="GO:0050660">
    <property type="term" value="F:flavin adenine dinucleotide binding"/>
    <property type="evidence" value="ECO:0007669"/>
    <property type="project" value="InterPro"/>
</dbReference>
<keyword evidence="4" id="KW-1015">Disulfide bond</keyword>
<dbReference type="Pfam" id="PF00732">
    <property type="entry name" value="GMC_oxred_N"/>
    <property type="match status" value="1"/>
</dbReference>
<comment type="caution">
    <text evidence="7">The sequence shown here is derived from an EMBL/GenBank/DDBJ whole genome shotgun (WGS) entry which is preliminary data.</text>
</comment>
<dbReference type="PANTHER" id="PTHR45968">
    <property type="entry name" value="OSJNBA0019K04.7 PROTEIN"/>
    <property type="match status" value="1"/>
</dbReference>
<evidence type="ECO:0000256" key="5">
    <source>
        <dbReference type="SAM" id="SignalP"/>
    </source>
</evidence>
<gene>
    <name evidence="7" type="ORF">LUZ62_050271</name>
</gene>
<feature type="domain" description="Glucose-methanol-choline oxidoreductase N-terminal" evidence="6">
    <location>
        <begin position="288"/>
        <end position="302"/>
    </location>
</feature>
<evidence type="ECO:0000313" key="8">
    <source>
        <dbReference type="Proteomes" id="UP001140206"/>
    </source>
</evidence>
<dbReference type="Pfam" id="PF05199">
    <property type="entry name" value="GMC_oxred_C"/>
    <property type="match status" value="1"/>
</dbReference>
<feature type="binding site" evidence="3">
    <location>
        <begin position="500"/>
        <end position="501"/>
    </location>
    <ligand>
        <name>FAD</name>
        <dbReference type="ChEBI" id="CHEBI:57692"/>
    </ligand>
</feature>
<feature type="disulfide bond" evidence="4">
    <location>
        <begin position="433"/>
        <end position="492"/>
    </location>
</feature>
<evidence type="ECO:0000256" key="2">
    <source>
        <dbReference type="ARBA" id="ARBA00022729"/>
    </source>
</evidence>